<reference evidence="1 2" key="1">
    <citation type="submission" date="2020-06" db="EMBL/GenBank/DDBJ databases">
        <title>Transcriptomic and genomic resources for Thalictrum thalictroides and T. hernandezii: Facilitating candidate gene discovery in an emerging model plant lineage.</title>
        <authorList>
            <person name="Arias T."/>
            <person name="Riano-Pachon D.M."/>
            <person name="Di Stilio V.S."/>
        </authorList>
    </citation>
    <scope>NUCLEOTIDE SEQUENCE [LARGE SCALE GENOMIC DNA]</scope>
    <source>
        <strain evidence="2">cv. WT478/WT964</strain>
        <tissue evidence="1">Leaves</tissue>
    </source>
</reference>
<dbReference type="EMBL" id="JABWDY010028008">
    <property type="protein sequence ID" value="KAF5187420.1"/>
    <property type="molecule type" value="Genomic_DNA"/>
</dbReference>
<name>A0A7J6VTB1_THATH</name>
<protein>
    <submittedName>
        <fullName evidence="1">Uncharacterized protein</fullName>
    </submittedName>
</protein>
<gene>
    <name evidence="1" type="ORF">FRX31_022991</name>
</gene>
<keyword evidence="2" id="KW-1185">Reference proteome</keyword>
<evidence type="ECO:0000313" key="1">
    <source>
        <dbReference type="EMBL" id="KAF5187420.1"/>
    </source>
</evidence>
<dbReference type="AlphaFoldDB" id="A0A7J6VTB1"/>
<accession>A0A7J6VTB1</accession>
<organism evidence="1 2">
    <name type="scientific">Thalictrum thalictroides</name>
    <name type="common">Rue-anemone</name>
    <name type="synonym">Anemone thalictroides</name>
    <dbReference type="NCBI Taxonomy" id="46969"/>
    <lineage>
        <taxon>Eukaryota</taxon>
        <taxon>Viridiplantae</taxon>
        <taxon>Streptophyta</taxon>
        <taxon>Embryophyta</taxon>
        <taxon>Tracheophyta</taxon>
        <taxon>Spermatophyta</taxon>
        <taxon>Magnoliopsida</taxon>
        <taxon>Ranunculales</taxon>
        <taxon>Ranunculaceae</taxon>
        <taxon>Thalictroideae</taxon>
        <taxon>Thalictrum</taxon>
    </lineage>
</organism>
<comment type="caution">
    <text evidence="1">The sequence shown here is derived from an EMBL/GenBank/DDBJ whole genome shotgun (WGS) entry which is preliminary data.</text>
</comment>
<sequence>MSLITFPARKVGKINEGLYGVKIKEEFPGIYIRARDKGGTGSAIDGGKKNVCMYAWNLNI</sequence>
<proteinExistence type="predicted"/>
<dbReference type="Proteomes" id="UP000554482">
    <property type="component" value="Unassembled WGS sequence"/>
</dbReference>
<evidence type="ECO:0000313" key="2">
    <source>
        <dbReference type="Proteomes" id="UP000554482"/>
    </source>
</evidence>